<feature type="compositionally biased region" description="Polar residues" evidence="1">
    <location>
        <begin position="297"/>
        <end position="323"/>
    </location>
</feature>
<feature type="compositionally biased region" description="Basic and acidic residues" evidence="1">
    <location>
        <begin position="488"/>
        <end position="497"/>
    </location>
</feature>
<evidence type="ECO:0000313" key="3">
    <source>
        <dbReference type="Proteomes" id="UP000295083"/>
    </source>
</evidence>
<evidence type="ECO:0000313" key="2">
    <source>
        <dbReference type="EMBL" id="TDZ33275.1"/>
    </source>
</evidence>
<feature type="compositionally biased region" description="Basic and acidic residues" evidence="1">
    <location>
        <begin position="438"/>
        <end position="448"/>
    </location>
</feature>
<accession>A0A4R8QDA3</accession>
<dbReference type="EMBL" id="QAPG01000068">
    <property type="protein sequence ID" value="TDZ33275.1"/>
    <property type="molecule type" value="Genomic_DNA"/>
</dbReference>
<proteinExistence type="predicted"/>
<evidence type="ECO:0000256" key="1">
    <source>
        <dbReference type="SAM" id="MobiDB-lite"/>
    </source>
</evidence>
<dbReference type="Proteomes" id="UP000295083">
    <property type="component" value="Unassembled WGS sequence"/>
</dbReference>
<keyword evidence="3" id="KW-1185">Reference proteome</keyword>
<organism evidence="2 3">
    <name type="scientific">Colletotrichum spinosum</name>
    <dbReference type="NCBI Taxonomy" id="1347390"/>
    <lineage>
        <taxon>Eukaryota</taxon>
        <taxon>Fungi</taxon>
        <taxon>Dikarya</taxon>
        <taxon>Ascomycota</taxon>
        <taxon>Pezizomycotina</taxon>
        <taxon>Sordariomycetes</taxon>
        <taxon>Hypocreomycetidae</taxon>
        <taxon>Glomerellales</taxon>
        <taxon>Glomerellaceae</taxon>
        <taxon>Colletotrichum</taxon>
        <taxon>Colletotrichum orbiculare species complex</taxon>
    </lineage>
</organism>
<feature type="region of interest" description="Disordered" evidence="1">
    <location>
        <begin position="296"/>
        <end position="362"/>
    </location>
</feature>
<dbReference type="AlphaFoldDB" id="A0A4R8QDA3"/>
<protein>
    <submittedName>
        <fullName evidence="2">Uncharacterized protein</fullName>
    </submittedName>
</protein>
<sequence length="497" mass="54804">MALNWKEAFLLFYWDLESRVPDMRQQVNDIIESKLLHYHASRPRSWNILLRDLMKTLRSKLSSSTCPDLANELTWLDSAPCPPVAPFIDWTRLDTQLLHLEDGSSSKNVLAVLEHIQDVAHGPLEPLDAPAATMTEAWLANPSLVDFQRKLDIKPWSVRLAPSEDTYFSAEVDSFFRRSNCVTGPGNEFNLHIDLESGQATLERHGLPEGRMTTRTLNLAKLLYGGMLKWSLDARLGNLTSFTGTMEIQTAKWLASEGKTTMDVSKYPLHHLLRVSVQAGTSKSLTIPAKDTIAEAGSSQSCAPLTTSPAKKSSSETSKTLQKTPDRPKNPTRKMAPRSTRAPPACPVKNADSATTTSSTKASFVSAMRKGLAAKPKEMAQKKGKSLTAAQRLRRVLTPSLAAPVKVEKKATVTTAAQRRKKGLPVRKAALVKNIGTDKARDDNRESEGLGGEGIEAQVIYDDSDDPDYEDEAQFHSDGESDWSMLSLKDRDSDTTC</sequence>
<feature type="region of interest" description="Disordered" evidence="1">
    <location>
        <begin position="438"/>
        <end position="497"/>
    </location>
</feature>
<reference evidence="2 3" key="1">
    <citation type="submission" date="2018-11" db="EMBL/GenBank/DDBJ databases">
        <title>Genome sequence and assembly of Colletotrichum spinosum.</title>
        <authorList>
            <person name="Gan P."/>
            <person name="Shirasu K."/>
        </authorList>
    </citation>
    <scope>NUCLEOTIDE SEQUENCE [LARGE SCALE GENOMIC DNA]</scope>
    <source>
        <strain evidence="2 3">CBS 515.97</strain>
    </source>
</reference>
<name>A0A4R8QDA3_9PEZI</name>
<gene>
    <name evidence="2" type="ORF">C8035_v011705</name>
</gene>
<comment type="caution">
    <text evidence="2">The sequence shown here is derived from an EMBL/GenBank/DDBJ whole genome shotgun (WGS) entry which is preliminary data.</text>
</comment>
<feature type="compositionally biased region" description="Acidic residues" evidence="1">
    <location>
        <begin position="462"/>
        <end position="472"/>
    </location>
</feature>
<feature type="compositionally biased region" description="Low complexity" evidence="1">
    <location>
        <begin position="351"/>
        <end position="362"/>
    </location>
</feature>